<evidence type="ECO:0000256" key="7">
    <source>
        <dbReference type="ARBA" id="ARBA00022490"/>
    </source>
</evidence>
<comment type="subcellular location">
    <subcellularLocation>
        <location evidence="3">Cytoplasm</location>
    </subcellularLocation>
    <subcellularLocation>
        <location evidence="2">Nucleus</location>
    </subcellularLocation>
</comment>
<evidence type="ECO:0000256" key="5">
    <source>
        <dbReference type="ARBA" id="ARBA00016034"/>
    </source>
</evidence>
<comment type="caution">
    <text evidence="11">The sequence shown here is derived from an EMBL/GenBank/DDBJ whole genome shotgun (WGS) entry which is preliminary data.</text>
</comment>
<evidence type="ECO:0000256" key="9">
    <source>
        <dbReference type="ARBA" id="ARBA00023242"/>
    </source>
</evidence>
<keyword evidence="7" id="KW-0963">Cytoplasm</keyword>
<dbReference type="SUPFAM" id="SSF56091">
    <property type="entry name" value="DNA ligase/mRNA capping enzyme, catalytic domain"/>
    <property type="match status" value="1"/>
</dbReference>
<dbReference type="InterPro" id="IPR047857">
    <property type="entry name" value="Snurportin1_C"/>
</dbReference>
<name>A0A448WZP4_9PLAT</name>
<dbReference type="Proteomes" id="UP000784294">
    <property type="component" value="Unassembled WGS sequence"/>
</dbReference>
<evidence type="ECO:0000259" key="10">
    <source>
        <dbReference type="Pfam" id="PF21974"/>
    </source>
</evidence>
<dbReference type="GO" id="GO:0005634">
    <property type="term" value="C:nucleus"/>
    <property type="evidence" value="ECO:0007669"/>
    <property type="project" value="UniProtKB-SubCell"/>
</dbReference>
<evidence type="ECO:0000256" key="4">
    <source>
        <dbReference type="ARBA" id="ARBA00007540"/>
    </source>
</evidence>
<dbReference type="Gene3D" id="3.30.470.30">
    <property type="entry name" value="DNA ligase/mRNA capping enzyme"/>
    <property type="match status" value="1"/>
</dbReference>
<organism evidence="11 12">
    <name type="scientific">Protopolystoma xenopodis</name>
    <dbReference type="NCBI Taxonomy" id="117903"/>
    <lineage>
        <taxon>Eukaryota</taxon>
        <taxon>Metazoa</taxon>
        <taxon>Spiralia</taxon>
        <taxon>Lophotrochozoa</taxon>
        <taxon>Platyhelminthes</taxon>
        <taxon>Monogenea</taxon>
        <taxon>Polyopisthocotylea</taxon>
        <taxon>Polystomatidea</taxon>
        <taxon>Polystomatidae</taxon>
        <taxon>Protopolystoma</taxon>
    </lineage>
</organism>
<evidence type="ECO:0000313" key="11">
    <source>
        <dbReference type="EMBL" id="VEL24186.1"/>
    </source>
</evidence>
<dbReference type="PANTHER" id="PTHR13403:SF6">
    <property type="entry name" value="SNURPORTIN-1"/>
    <property type="match status" value="1"/>
</dbReference>
<evidence type="ECO:0000256" key="8">
    <source>
        <dbReference type="ARBA" id="ARBA00022884"/>
    </source>
</evidence>
<keyword evidence="12" id="KW-1185">Reference proteome</keyword>
<keyword evidence="6" id="KW-0813">Transport</keyword>
<dbReference type="OrthoDB" id="10003593at2759"/>
<accession>A0A448WZP4</accession>
<protein>
    <recommendedName>
        <fullName evidence="5">Snurportin-1</fullName>
    </recommendedName>
</protein>
<dbReference type="InterPro" id="IPR017336">
    <property type="entry name" value="Snurportin-1"/>
</dbReference>
<dbReference type="PANTHER" id="PTHR13403">
    <property type="entry name" value="SNURPORTIN1 RNUT1 PROTEIN RNA, U TRANSPORTER 1"/>
    <property type="match status" value="1"/>
</dbReference>
<comment type="similarity">
    <text evidence="4">Belongs to the snurportin family.</text>
</comment>
<dbReference type="EMBL" id="CAAALY010066403">
    <property type="protein sequence ID" value="VEL24186.1"/>
    <property type="molecule type" value="Genomic_DNA"/>
</dbReference>
<evidence type="ECO:0000256" key="6">
    <source>
        <dbReference type="ARBA" id="ARBA00022448"/>
    </source>
</evidence>
<keyword evidence="8" id="KW-0694">RNA-binding</keyword>
<sequence length="264" mass="30868">MENDVINSFRSFTLDSGLEVKESENFPRITLFKNKGRAIDQERRWRERLAEVRSRNNRESKFMQNRHKPPDEDISINPWYSASDDTKYSWKFQGSGMMLAEWFLFKPAHFESDYFFKFYPIGRHVIFAASNGISRLYSRSGSLLLQGYSHMPGGSPSCEGSRKRYQKCVLDCVLLSNLPSISQSPRQMITTKTIEADKNREFSLITLHVLDIIEFRSSSFKDEPFSIRRDWLEKYFREEIERLPGENDPESMSAISKAMFFGSL</sequence>
<comment type="function">
    <text evidence="1">Functions as an U snRNP-specific nuclear import adapter. Involved in the trimethylguanosine (m3G)-cap-dependent nuclear import of U snRNPs. Binds specifically to the terminal m3G-cap U snRNAs.</text>
</comment>
<proteinExistence type="inferred from homology"/>
<dbReference type="AlphaFoldDB" id="A0A448WZP4"/>
<reference evidence="11" key="1">
    <citation type="submission" date="2018-11" db="EMBL/GenBank/DDBJ databases">
        <authorList>
            <consortium name="Pathogen Informatics"/>
        </authorList>
    </citation>
    <scope>NUCLEOTIDE SEQUENCE</scope>
</reference>
<dbReference type="GO" id="GO:0005737">
    <property type="term" value="C:cytoplasm"/>
    <property type="evidence" value="ECO:0007669"/>
    <property type="project" value="UniProtKB-SubCell"/>
</dbReference>
<dbReference type="GO" id="GO:0003723">
    <property type="term" value="F:RNA binding"/>
    <property type="evidence" value="ECO:0007669"/>
    <property type="project" value="UniProtKB-KW"/>
</dbReference>
<evidence type="ECO:0000256" key="3">
    <source>
        <dbReference type="ARBA" id="ARBA00004496"/>
    </source>
</evidence>
<evidence type="ECO:0000313" key="12">
    <source>
        <dbReference type="Proteomes" id="UP000784294"/>
    </source>
</evidence>
<gene>
    <name evidence="11" type="ORF">PXEA_LOCUS17626</name>
</gene>
<dbReference type="Pfam" id="PF21974">
    <property type="entry name" value="SPN1_m3Gcap_bd"/>
    <property type="match status" value="1"/>
</dbReference>
<evidence type="ECO:0000256" key="1">
    <source>
        <dbReference type="ARBA" id="ARBA00003975"/>
    </source>
</evidence>
<dbReference type="GO" id="GO:0061015">
    <property type="term" value="P:snRNA import into nucleus"/>
    <property type="evidence" value="ECO:0007669"/>
    <property type="project" value="InterPro"/>
</dbReference>
<feature type="domain" description="Snurportin-1 m3G cap-binding" evidence="10">
    <location>
        <begin position="97"/>
        <end position="174"/>
    </location>
</feature>
<evidence type="ECO:0000256" key="2">
    <source>
        <dbReference type="ARBA" id="ARBA00004123"/>
    </source>
</evidence>
<keyword evidence="9" id="KW-0539">Nucleus</keyword>